<evidence type="ECO:0000313" key="10">
    <source>
        <dbReference type="EnsemblMetazoa" id="XP_038052682.1"/>
    </source>
</evidence>
<dbReference type="EC" id="2.5.1.114" evidence="2"/>
<keyword evidence="5" id="KW-0949">S-adenosyl-L-methionine</keyword>
<proteinExistence type="predicted"/>
<dbReference type="Gene3D" id="3.30.300.110">
    <property type="entry name" value="Met-10+ protein-like domains"/>
    <property type="match status" value="1"/>
</dbReference>
<dbReference type="GeneID" id="119725356"/>
<evidence type="ECO:0000256" key="7">
    <source>
        <dbReference type="ARBA" id="ARBA00049400"/>
    </source>
</evidence>
<dbReference type="PANTHER" id="PTHR23245:SF25">
    <property type="entry name" value="TRNA WYBUTOSINE-SYNTHESIZING PROTEIN 2 HOMOLOG"/>
    <property type="match status" value="1"/>
</dbReference>
<dbReference type="InterPro" id="IPR030382">
    <property type="entry name" value="MeTrfase_TRM5/TYW2"/>
</dbReference>
<sequence length="503" mass="56196">MAASMDEAEDDLSMMDTAIVVYTENAQKMRLFLEEDRYWDSCRRLQKLEGNVIAIPVETSISLAINRVSTNEDAKMLQYGGKILKSGHYRDLPCHLVSVSLPLSKKQLAVSPHQRLVDVLRGRFEELDIPFPGELREEIPAVWEKHEDLVLLPQLSFRSSVWQRCLNLWPLVARALGGQRLARKGRIKQDEFRSPRVELLLGNDGWVEHRDNGIRYTYDVTHCMFSVGNITEKMRVAHFDCRGETVVDLYAGIGYFTLPYLVYAKAAVVHACEWNPDAVMALKKNLVLNGVQDRCIVHQGDNKKVCPRGVADRVNLGLIPASEEGWPVACAALKPQSGGVLHIHGNVTSRTTMRTKETMPRRTQSHELVAQECGKSSSGERTASDVSLSPAGLRTANPSHPTGDSKNDLKPHEGAVDEGTQQEAEQSFGSTTSVDTDLQPKDYWRSWAQSTARKIQELLAEIQGGRWTTEVTHVEHVKSYAPHVDHIVADIRCLPLEPNPAAV</sequence>
<dbReference type="RefSeq" id="XP_038052682.1">
    <property type="nucleotide sequence ID" value="XM_038196754.1"/>
</dbReference>
<dbReference type="PROSITE" id="PS51684">
    <property type="entry name" value="SAM_MT_TRM5_TYW2"/>
    <property type="match status" value="1"/>
</dbReference>
<evidence type="ECO:0000256" key="2">
    <source>
        <dbReference type="ARBA" id="ARBA00012265"/>
    </source>
</evidence>
<feature type="region of interest" description="Disordered" evidence="8">
    <location>
        <begin position="348"/>
        <end position="436"/>
    </location>
</feature>
<accession>A0A913ZLM8</accession>
<dbReference type="GO" id="GO:0030488">
    <property type="term" value="P:tRNA methylation"/>
    <property type="evidence" value="ECO:0007669"/>
    <property type="project" value="TreeGrafter"/>
</dbReference>
<evidence type="ECO:0000313" key="11">
    <source>
        <dbReference type="Proteomes" id="UP000887568"/>
    </source>
</evidence>
<protein>
    <recommendedName>
        <fullName evidence="2">tRNA(Phe) (4-demethylwyosine(37)-C(7)) aminocarboxypropyltransferase</fullName>
        <ecNumber evidence="2">2.5.1.114</ecNumber>
    </recommendedName>
</protein>
<evidence type="ECO:0000256" key="6">
    <source>
        <dbReference type="ARBA" id="ARBA00022694"/>
    </source>
</evidence>
<dbReference type="Proteomes" id="UP000887568">
    <property type="component" value="Unplaced"/>
</dbReference>
<dbReference type="Pfam" id="PF02475">
    <property type="entry name" value="TRM5-TYW2_MTfase"/>
    <property type="match status" value="1"/>
</dbReference>
<evidence type="ECO:0000256" key="1">
    <source>
        <dbReference type="ARBA" id="ARBA00004797"/>
    </source>
</evidence>
<feature type="compositionally biased region" description="Basic and acidic residues" evidence="8">
    <location>
        <begin position="403"/>
        <end position="415"/>
    </location>
</feature>
<dbReference type="CTD" id="68260"/>
<dbReference type="GO" id="GO:0102522">
    <property type="term" value="F:tRNA 4-demethylwyosine alpha-amino-alpha-carboxypropyltransferase activity"/>
    <property type="evidence" value="ECO:0007669"/>
    <property type="project" value="UniProtKB-EC"/>
</dbReference>
<dbReference type="GO" id="GO:0031591">
    <property type="term" value="P:wybutosine biosynthetic process"/>
    <property type="evidence" value="ECO:0007669"/>
    <property type="project" value="TreeGrafter"/>
</dbReference>
<comment type="pathway">
    <text evidence="1">tRNA modification; wybutosine-tRNA(Phe) biosynthesis.</text>
</comment>
<evidence type="ECO:0000256" key="8">
    <source>
        <dbReference type="SAM" id="MobiDB-lite"/>
    </source>
</evidence>
<keyword evidence="3" id="KW-0489">Methyltransferase</keyword>
<dbReference type="OrthoDB" id="408788at2759"/>
<evidence type="ECO:0000256" key="3">
    <source>
        <dbReference type="ARBA" id="ARBA00022603"/>
    </source>
</evidence>
<dbReference type="GO" id="GO:0008175">
    <property type="term" value="F:tRNA methyltransferase activity"/>
    <property type="evidence" value="ECO:0007669"/>
    <property type="project" value="TreeGrafter"/>
</dbReference>
<comment type="catalytic activity">
    <reaction evidence="7">
        <text>4-demethylwyosine(37) in tRNA(Phe) + S-adenosyl-L-methionine = 4-demethyl-7-[(3S)-3-amino-3-carboxypropyl]wyosine(37) in tRNA(Phe) + S-methyl-5'-thioadenosine + H(+)</text>
        <dbReference type="Rhea" id="RHEA:36355"/>
        <dbReference type="Rhea" id="RHEA-COMP:10164"/>
        <dbReference type="Rhea" id="RHEA-COMP:10378"/>
        <dbReference type="ChEBI" id="CHEBI:15378"/>
        <dbReference type="ChEBI" id="CHEBI:17509"/>
        <dbReference type="ChEBI" id="CHEBI:59789"/>
        <dbReference type="ChEBI" id="CHEBI:64315"/>
        <dbReference type="ChEBI" id="CHEBI:73550"/>
        <dbReference type="EC" id="2.5.1.114"/>
    </reaction>
</comment>
<feature type="compositionally biased region" description="Polar residues" evidence="8">
    <location>
        <begin position="419"/>
        <end position="436"/>
    </location>
</feature>
<dbReference type="FunFam" id="3.40.50.150:FF:000131">
    <property type="entry name" value="tRNA wybutosine-synthesizing protein 2/3/4"/>
    <property type="match status" value="1"/>
</dbReference>
<dbReference type="GO" id="GO:0005737">
    <property type="term" value="C:cytoplasm"/>
    <property type="evidence" value="ECO:0007669"/>
    <property type="project" value="TreeGrafter"/>
</dbReference>
<evidence type="ECO:0000256" key="5">
    <source>
        <dbReference type="ARBA" id="ARBA00022691"/>
    </source>
</evidence>
<feature type="domain" description="SAM-dependent methyltransferase TRM5/TYW2-type" evidence="9">
    <location>
        <begin position="143"/>
        <end position="495"/>
    </location>
</feature>
<evidence type="ECO:0000259" key="9">
    <source>
        <dbReference type="PROSITE" id="PS51684"/>
    </source>
</evidence>
<organism evidence="10 11">
    <name type="scientific">Patiria miniata</name>
    <name type="common">Bat star</name>
    <name type="synonym">Asterina miniata</name>
    <dbReference type="NCBI Taxonomy" id="46514"/>
    <lineage>
        <taxon>Eukaryota</taxon>
        <taxon>Metazoa</taxon>
        <taxon>Echinodermata</taxon>
        <taxon>Eleutherozoa</taxon>
        <taxon>Asterozoa</taxon>
        <taxon>Asteroidea</taxon>
        <taxon>Valvatacea</taxon>
        <taxon>Valvatida</taxon>
        <taxon>Asterinidae</taxon>
        <taxon>Patiria</taxon>
    </lineage>
</organism>
<reference evidence="10" key="1">
    <citation type="submission" date="2022-11" db="UniProtKB">
        <authorList>
            <consortium name="EnsemblMetazoa"/>
        </authorList>
    </citation>
    <scope>IDENTIFICATION</scope>
</reference>
<keyword evidence="11" id="KW-1185">Reference proteome</keyword>
<name>A0A913ZLM8_PATMI</name>
<dbReference type="SUPFAM" id="SSF53335">
    <property type="entry name" value="S-adenosyl-L-methionine-dependent methyltransferases"/>
    <property type="match status" value="1"/>
</dbReference>
<dbReference type="AlphaFoldDB" id="A0A913ZLM8"/>
<dbReference type="Gene3D" id="3.40.50.150">
    <property type="entry name" value="Vaccinia Virus protein VP39"/>
    <property type="match status" value="2"/>
</dbReference>
<dbReference type="InterPro" id="IPR056743">
    <property type="entry name" value="TRM5-TYW2-like_MTfase"/>
</dbReference>
<feature type="compositionally biased region" description="Polar residues" evidence="8">
    <location>
        <begin position="374"/>
        <end position="387"/>
    </location>
</feature>
<dbReference type="PANTHER" id="PTHR23245">
    <property type="entry name" value="TRNA METHYLTRANSFERASE"/>
    <property type="match status" value="1"/>
</dbReference>
<dbReference type="Pfam" id="PF25133">
    <property type="entry name" value="TYW2_N_2"/>
    <property type="match status" value="1"/>
</dbReference>
<dbReference type="CDD" id="cd02440">
    <property type="entry name" value="AdoMet_MTases"/>
    <property type="match status" value="1"/>
</dbReference>
<keyword evidence="4" id="KW-0808">Transferase</keyword>
<dbReference type="EnsemblMetazoa" id="XM_038196754.1">
    <property type="protein sequence ID" value="XP_038052682.1"/>
    <property type="gene ID" value="LOC119725356"/>
</dbReference>
<dbReference type="InterPro" id="IPR056744">
    <property type="entry name" value="TRM5/TYW2-like_N"/>
</dbReference>
<evidence type="ECO:0000256" key="4">
    <source>
        <dbReference type="ARBA" id="ARBA00022679"/>
    </source>
</evidence>
<dbReference type="OMA" id="EHSWVKH"/>
<keyword evidence="6" id="KW-0819">tRNA processing</keyword>
<dbReference type="InterPro" id="IPR029063">
    <property type="entry name" value="SAM-dependent_MTases_sf"/>
</dbReference>